<reference evidence="3" key="1">
    <citation type="submission" date="2021-02" db="EMBL/GenBank/DDBJ databases">
        <title>Fulvivirga sp. S481 isolated from sea water.</title>
        <authorList>
            <person name="Bae S.S."/>
            <person name="Baek K."/>
        </authorList>
    </citation>
    <scope>NUCLEOTIDE SEQUENCE</scope>
    <source>
        <strain evidence="3">S481</strain>
    </source>
</reference>
<dbReference type="PANTHER" id="PTHR43566">
    <property type="entry name" value="CONSERVED PROTEIN"/>
    <property type="match status" value="1"/>
</dbReference>
<dbReference type="InterPro" id="IPR003593">
    <property type="entry name" value="AAA+_ATPase"/>
</dbReference>
<dbReference type="InterPro" id="IPR036390">
    <property type="entry name" value="WH_DNA-bd_sf"/>
</dbReference>
<dbReference type="GO" id="GO:0003677">
    <property type="term" value="F:DNA binding"/>
    <property type="evidence" value="ECO:0007669"/>
    <property type="project" value="UniProtKB-KW"/>
</dbReference>
<gene>
    <name evidence="3" type="ORF">JR347_17895</name>
</gene>
<evidence type="ECO:0000313" key="4">
    <source>
        <dbReference type="Proteomes" id="UP000662783"/>
    </source>
</evidence>
<protein>
    <submittedName>
        <fullName evidence="3">ATP-binding protein</fullName>
    </submittedName>
</protein>
<dbReference type="InterPro" id="IPR027417">
    <property type="entry name" value="P-loop_NTPase"/>
</dbReference>
<organism evidence="3 4">
    <name type="scientific">Fulvivirga lutea</name>
    <dbReference type="NCBI Taxonomy" id="2810512"/>
    <lineage>
        <taxon>Bacteria</taxon>
        <taxon>Pseudomonadati</taxon>
        <taxon>Bacteroidota</taxon>
        <taxon>Cytophagia</taxon>
        <taxon>Cytophagales</taxon>
        <taxon>Fulvivirgaceae</taxon>
        <taxon>Fulvivirga</taxon>
    </lineage>
</organism>
<dbReference type="InterPro" id="IPR041682">
    <property type="entry name" value="AAA_14"/>
</dbReference>
<evidence type="ECO:0000256" key="1">
    <source>
        <dbReference type="ARBA" id="ARBA00023125"/>
    </source>
</evidence>
<keyword evidence="3" id="KW-0547">Nucleotide-binding</keyword>
<dbReference type="Pfam" id="PF13173">
    <property type="entry name" value="AAA_14"/>
    <property type="match status" value="1"/>
</dbReference>
<dbReference type="AlphaFoldDB" id="A0A974WHU4"/>
<sequence length="378" mass="43964">MITRTITPEIRKRLADKKAIIILGPRQTGKTTLIREVLKTEGAYLFLNGDDSLVREELENANTEKIRQLLGQFKIVFIDEAQRIENIGLALKIITDQFNDVRLIVSGSSALELNQKINEPLTGRKWEYKLFPISWQEFQNHYGYLAAKQQLELRLIYGMYPDVINAHANGEEKEVLQQLATSYLYKDVLTIGGLRKPDIIVKLLQALAYQLGNEISYNELANMLQIDKNTVSHYLDILEKTFVIFRLTSFSRNPRKEISTSKKIYFYDNGIRNSLISNFSALTFRRDKGALWENFLISERMKLNHYYHSYANTFFWRTKQQQEIDYLEDSEGVLKAYEFKYSSNSKAKVPLTFTRLYPDAAFEVVNPDNFLSFIMPNV</sequence>
<keyword evidence="1" id="KW-0238">DNA-binding</keyword>
<dbReference type="SUPFAM" id="SSF46785">
    <property type="entry name" value="Winged helix' DNA-binding domain"/>
    <property type="match status" value="1"/>
</dbReference>
<feature type="domain" description="AAA+ ATPase" evidence="2">
    <location>
        <begin position="16"/>
        <end position="132"/>
    </location>
</feature>
<dbReference type="InterPro" id="IPR025420">
    <property type="entry name" value="DUF4143"/>
</dbReference>
<proteinExistence type="predicted"/>
<dbReference type="Proteomes" id="UP000662783">
    <property type="component" value="Chromosome"/>
</dbReference>
<name>A0A974WHU4_9BACT</name>
<dbReference type="CDD" id="cd00009">
    <property type="entry name" value="AAA"/>
    <property type="match status" value="1"/>
</dbReference>
<keyword evidence="4" id="KW-1185">Reference proteome</keyword>
<dbReference type="GO" id="GO:0005524">
    <property type="term" value="F:ATP binding"/>
    <property type="evidence" value="ECO:0007669"/>
    <property type="project" value="UniProtKB-KW"/>
</dbReference>
<dbReference type="PANTHER" id="PTHR43566:SF1">
    <property type="entry name" value="AAA+ ATPASE DOMAIN-CONTAINING PROTEIN"/>
    <property type="match status" value="1"/>
</dbReference>
<dbReference type="KEGG" id="fuv:JR347_17895"/>
<keyword evidence="3" id="KW-0067">ATP-binding</keyword>
<accession>A0A974WHU4</accession>
<dbReference type="EMBL" id="CP070608">
    <property type="protein sequence ID" value="QSE97427.1"/>
    <property type="molecule type" value="Genomic_DNA"/>
</dbReference>
<dbReference type="SUPFAM" id="SSF52540">
    <property type="entry name" value="P-loop containing nucleoside triphosphate hydrolases"/>
    <property type="match status" value="1"/>
</dbReference>
<dbReference type="RefSeq" id="WP_205721938.1">
    <property type="nucleotide sequence ID" value="NZ_CP070608.1"/>
</dbReference>
<dbReference type="SMART" id="SM00382">
    <property type="entry name" value="AAA"/>
    <property type="match status" value="1"/>
</dbReference>
<evidence type="ECO:0000259" key="2">
    <source>
        <dbReference type="SMART" id="SM00382"/>
    </source>
</evidence>
<dbReference type="Gene3D" id="3.40.50.300">
    <property type="entry name" value="P-loop containing nucleotide triphosphate hydrolases"/>
    <property type="match status" value="1"/>
</dbReference>
<dbReference type="Pfam" id="PF13635">
    <property type="entry name" value="DUF4143"/>
    <property type="match status" value="1"/>
</dbReference>
<evidence type="ECO:0000313" key="3">
    <source>
        <dbReference type="EMBL" id="QSE97427.1"/>
    </source>
</evidence>